<gene>
    <name evidence="1" type="ORF">ILEXP_LOCUS56965</name>
</gene>
<evidence type="ECO:0000313" key="1">
    <source>
        <dbReference type="EMBL" id="CAK9186472.1"/>
    </source>
</evidence>
<reference evidence="1 2" key="1">
    <citation type="submission" date="2024-02" db="EMBL/GenBank/DDBJ databases">
        <authorList>
            <person name="Vignale AGUSTIN F."/>
            <person name="Sosa J E."/>
            <person name="Modenutti C."/>
        </authorList>
    </citation>
    <scope>NUCLEOTIDE SEQUENCE [LARGE SCALE GENOMIC DNA]</scope>
</reference>
<proteinExistence type="predicted"/>
<sequence length="55" mass="6259">MTELNELGRTLAKQAHLMRCCFRPPEKKFTGGKGYYPMPVLMQGVMRLDKTLSLA</sequence>
<dbReference type="AlphaFoldDB" id="A0ABC8V0S6"/>
<dbReference type="Proteomes" id="UP001642360">
    <property type="component" value="Unassembled WGS sequence"/>
</dbReference>
<keyword evidence="2" id="KW-1185">Reference proteome</keyword>
<evidence type="ECO:0000313" key="2">
    <source>
        <dbReference type="Proteomes" id="UP001642360"/>
    </source>
</evidence>
<accession>A0ABC8V0S6</accession>
<comment type="caution">
    <text evidence="1">The sequence shown here is derived from an EMBL/GenBank/DDBJ whole genome shotgun (WGS) entry which is preliminary data.</text>
</comment>
<name>A0ABC8V0S6_9AQUA</name>
<protein>
    <submittedName>
        <fullName evidence="1">Uncharacterized protein</fullName>
    </submittedName>
</protein>
<organism evidence="1 2">
    <name type="scientific">Ilex paraguariensis</name>
    <name type="common">yerba mate</name>
    <dbReference type="NCBI Taxonomy" id="185542"/>
    <lineage>
        <taxon>Eukaryota</taxon>
        <taxon>Viridiplantae</taxon>
        <taxon>Streptophyta</taxon>
        <taxon>Embryophyta</taxon>
        <taxon>Tracheophyta</taxon>
        <taxon>Spermatophyta</taxon>
        <taxon>Magnoliopsida</taxon>
        <taxon>eudicotyledons</taxon>
        <taxon>Gunneridae</taxon>
        <taxon>Pentapetalae</taxon>
        <taxon>asterids</taxon>
        <taxon>campanulids</taxon>
        <taxon>Aquifoliales</taxon>
        <taxon>Aquifoliaceae</taxon>
        <taxon>Ilex</taxon>
    </lineage>
</organism>
<dbReference type="EMBL" id="CAUOFW020009602">
    <property type="protein sequence ID" value="CAK9186472.1"/>
    <property type="molecule type" value="Genomic_DNA"/>
</dbReference>